<dbReference type="Proteomes" id="UP000499080">
    <property type="component" value="Unassembled WGS sequence"/>
</dbReference>
<evidence type="ECO:0000256" key="1">
    <source>
        <dbReference type="SAM" id="SignalP"/>
    </source>
</evidence>
<name>A0A4Y2KJU8_ARAVE</name>
<dbReference type="EMBL" id="BGPR01004715">
    <property type="protein sequence ID" value="GBN02605.1"/>
    <property type="molecule type" value="Genomic_DNA"/>
</dbReference>
<feature type="chain" id="PRO_5021210840" evidence="1">
    <location>
        <begin position="21"/>
        <end position="105"/>
    </location>
</feature>
<dbReference type="AlphaFoldDB" id="A0A4Y2KJU8"/>
<feature type="signal peptide" evidence="1">
    <location>
        <begin position="1"/>
        <end position="20"/>
    </location>
</feature>
<organism evidence="2 3">
    <name type="scientific">Araneus ventricosus</name>
    <name type="common">Orbweaver spider</name>
    <name type="synonym">Epeira ventricosa</name>
    <dbReference type="NCBI Taxonomy" id="182803"/>
    <lineage>
        <taxon>Eukaryota</taxon>
        <taxon>Metazoa</taxon>
        <taxon>Ecdysozoa</taxon>
        <taxon>Arthropoda</taxon>
        <taxon>Chelicerata</taxon>
        <taxon>Arachnida</taxon>
        <taxon>Araneae</taxon>
        <taxon>Araneomorphae</taxon>
        <taxon>Entelegynae</taxon>
        <taxon>Araneoidea</taxon>
        <taxon>Araneidae</taxon>
        <taxon>Araneus</taxon>
    </lineage>
</organism>
<comment type="caution">
    <text evidence="2">The sequence shown here is derived from an EMBL/GenBank/DDBJ whole genome shotgun (WGS) entry which is preliminary data.</text>
</comment>
<keyword evidence="3" id="KW-1185">Reference proteome</keyword>
<evidence type="ECO:0000313" key="2">
    <source>
        <dbReference type="EMBL" id="GBN02605.1"/>
    </source>
</evidence>
<keyword evidence="1" id="KW-0732">Signal</keyword>
<gene>
    <name evidence="2" type="ORF">AVEN_175001_1</name>
</gene>
<evidence type="ECO:0000313" key="3">
    <source>
        <dbReference type="Proteomes" id="UP000499080"/>
    </source>
</evidence>
<protein>
    <submittedName>
        <fullName evidence="2">Uncharacterized protein</fullName>
    </submittedName>
</protein>
<accession>A0A4Y2KJU8</accession>
<reference evidence="2 3" key="1">
    <citation type="journal article" date="2019" name="Sci. Rep.">
        <title>Orb-weaving spider Araneus ventricosus genome elucidates the spidroin gene catalogue.</title>
        <authorList>
            <person name="Kono N."/>
            <person name="Nakamura H."/>
            <person name="Ohtoshi R."/>
            <person name="Moran D.A.P."/>
            <person name="Shinohara A."/>
            <person name="Yoshida Y."/>
            <person name="Fujiwara M."/>
            <person name="Mori M."/>
            <person name="Tomita M."/>
            <person name="Arakawa K."/>
        </authorList>
    </citation>
    <scope>NUCLEOTIDE SEQUENCE [LARGE SCALE GENOMIC DNA]</scope>
</reference>
<proteinExistence type="predicted"/>
<sequence>MTQTVLLFTLYLKRFNLVSTIAPVKTQMALYCIRAAECSLIAPFRMTKPTQKHEPIWSTMFASNKGSLLKTRHWFIILMNTRSSEEIHDQLSLQAFSILHSELLQ</sequence>